<dbReference type="Pfam" id="PF06445">
    <property type="entry name" value="GyrI-like"/>
    <property type="match status" value="1"/>
</dbReference>
<dbReference type="SUPFAM" id="SSF55136">
    <property type="entry name" value="Probable bacterial effector-binding domain"/>
    <property type="match status" value="1"/>
</dbReference>
<protein>
    <submittedName>
        <fullName evidence="2">GyrI-like domain-containing protein</fullName>
    </submittedName>
</protein>
<dbReference type="SMART" id="SM00871">
    <property type="entry name" value="AraC_E_bind"/>
    <property type="match status" value="1"/>
</dbReference>
<reference evidence="3" key="1">
    <citation type="journal article" date="2019" name="Int. J. Syst. Evol. Microbiol.">
        <title>The Global Catalogue of Microorganisms (GCM) 10K type strain sequencing project: providing services to taxonomists for standard genome sequencing and annotation.</title>
        <authorList>
            <consortium name="The Broad Institute Genomics Platform"/>
            <consortium name="The Broad Institute Genome Sequencing Center for Infectious Disease"/>
            <person name="Wu L."/>
            <person name="Ma J."/>
        </authorList>
    </citation>
    <scope>NUCLEOTIDE SEQUENCE [LARGE SCALE GENOMIC DNA]</scope>
    <source>
        <strain evidence="3">CCUG 59778</strain>
    </source>
</reference>
<dbReference type="InterPro" id="IPR010499">
    <property type="entry name" value="AraC_E-bd"/>
</dbReference>
<proteinExistence type="predicted"/>
<sequence>MVRANSESITIIELPESKLVGFRVLCHGDQYANEIPKASSQLSERLHEVKHVINPDVQIGAFVVENETDEEDGYWVCVEVTEFEDIPSGMVVLTIPSQHYAVVRYEGPNYEIRSSYEELHLWIEKNNYNRLLNKWHLERFYKWTNPEKIEVELLDTIE</sequence>
<evidence type="ECO:0000313" key="2">
    <source>
        <dbReference type="EMBL" id="MFC4408843.1"/>
    </source>
</evidence>
<dbReference type="InterPro" id="IPR029442">
    <property type="entry name" value="GyrI-like"/>
</dbReference>
<dbReference type="Gene3D" id="3.20.80.10">
    <property type="entry name" value="Regulatory factor, effector binding domain"/>
    <property type="match status" value="1"/>
</dbReference>
<dbReference type="RefSeq" id="WP_378150969.1">
    <property type="nucleotide sequence ID" value="NZ_JBHSEC010000001.1"/>
</dbReference>
<keyword evidence="3" id="KW-1185">Reference proteome</keyword>
<organism evidence="2 3">
    <name type="scientific">Chungangia koreensis</name>
    <dbReference type="NCBI Taxonomy" id="752657"/>
    <lineage>
        <taxon>Bacteria</taxon>
        <taxon>Bacillati</taxon>
        <taxon>Bacillota</taxon>
        <taxon>Bacilli</taxon>
        <taxon>Lactobacillales</taxon>
        <taxon>Chungangia</taxon>
    </lineage>
</organism>
<dbReference type="InterPro" id="IPR011256">
    <property type="entry name" value="Reg_factor_effector_dom_sf"/>
</dbReference>
<gene>
    <name evidence="2" type="ORF">ACFOZY_00195</name>
</gene>
<feature type="domain" description="AraC effector-binding" evidence="1">
    <location>
        <begin position="7"/>
        <end position="158"/>
    </location>
</feature>
<dbReference type="Proteomes" id="UP001595817">
    <property type="component" value="Unassembled WGS sequence"/>
</dbReference>
<name>A0ABV8X0G2_9LACT</name>
<evidence type="ECO:0000259" key="1">
    <source>
        <dbReference type="SMART" id="SM00871"/>
    </source>
</evidence>
<evidence type="ECO:0000313" key="3">
    <source>
        <dbReference type="Proteomes" id="UP001595817"/>
    </source>
</evidence>
<dbReference type="EMBL" id="JBHSEC010000001">
    <property type="protein sequence ID" value="MFC4408843.1"/>
    <property type="molecule type" value="Genomic_DNA"/>
</dbReference>
<accession>A0ABV8X0G2</accession>
<comment type="caution">
    <text evidence="2">The sequence shown here is derived from an EMBL/GenBank/DDBJ whole genome shotgun (WGS) entry which is preliminary data.</text>
</comment>